<evidence type="ECO:0000256" key="1">
    <source>
        <dbReference type="SAM" id="MobiDB-lite"/>
    </source>
</evidence>
<dbReference type="AlphaFoldDB" id="A0A0K2T4F7"/>
<reference evidence="2" key="1">
    <citation type="submission" date="2014-05" db="EMBL/GenBank/DDBJ databases">
        <authorList>
            <person name="Chronopoulou M."/>
        </authorList>
    </citation>
    <scope>NUCLEOTIDE SEQUENCE</scope>
    <source>
        <tissue evidence="2">Whole organism</tissue>
    </source>
</reference>
<accession>A0A0K2T4F7</accession>
<proteinExistence type="predicted"/>
<evidence type="ECO:0000313" key="2">
    <source>
        <dbReference type="EMBL" id="CDW20467.1"/>
    </source>
</evidence>
<sequence length="89" mass="9835">ERREASSCRQSPRPSGTFFGPDVLYGTPSSPPLVISQVNGRSDGVDLVHGENLPVREFFYCGSNCLDPGTNFLAPLHFRSINRWRGVLV</sequence>
<feature type="region of interest" description="Disordered" evidence="1">
    <location>
        <begin position="1"/>
        <end position="23"/>
    </location>
</feature>
<feature type="non-terminal residue" evidence="2">
    <location>
        <position position="1"/>
    </location>
</feature>
<organism evidence="2">
    <name type="scientific">Lepeophtheirus salmonis</name>
    <name type="common">Salmon louse</name>
    <name type="synonym">Caligus salmonis</name>
    <dbReference type="NCBI Taxonomy" id="72036"/>
    <lineage>
        <taxon>Eukaryota</taxon>
        <taxon>Metazoa</taxon>
        <taxon>Ecdysozoa</taxon>
        <taxon>Arthropoda</taxon>
        <taxon>Crustacea</taxon>
        <taxon>Multicrustacea</taxon>
        <taxon>Hexanauplia</taxon>
        <taxon>Copepoda</taxon>
        <taxon>Siphonostomatoida</taxon>
        <taxon>Caligidae</taxon>
        <taxon>Lepeophtheirus</taxon>
    </lineage>
</organism>
<protein>
    <submittedName>
        <fullName evidence="2">Uncharacterized protein</fullName>
    </submittedName>
</protein>
<dbReference type="EMBL" id="HACA01003106">
    <property type="protein sequence ID" value="CDW20467.1"/>
    <property type="molecule type" value="Transcribed_RNA"/>
</dbReference>
<name>A0A0K2T4F7_LEPSM</name>